<dbReference type="Proteomes" id="UP000011761">
    <property type="component" value="Unassembled WGS sequence"/>
</dbReference>
<sequence>MNTLKSIVGLGKKEQEGQEPVSGVQGEGNAVEPYDAGNSEEPELGGKAPQHTDPDQVSGLAPSADTKAADTTASGNQQ</sequence>
<dbReference type="STRING" id="717646.M2MNW1"/>
<reference evidence="2 3" key="1">
    <citation type="journal article" date="2012" name="PLoS Pathog.">
        <title>Diverse lifestyles and strategies of plant pathogenesis encoded in the genomes of eighteen Dothideomycetes fungi.</title>
        <authorList>
            <person name="Ohm R.A."/>
            <person name="Feau N."/>
            <person name="Henrissat B."/>
            <person name="Schoch C.L."/>
            <person name="Horwitz B.A."/>
            <person name="Barry K.W."/>
            <person name="Condon B.J."/>
            <person name="Copeland A.C."/>
            <person name="Dhillon B."/>
            <person name="Glaser F."/>
            <person name="Hesse C.N."/>
            <person name="Kosti I."/>
            <person name="LaButti K."/>
            <person name="Lindquist E.A."/>
            <person name="Lucas S."/>
            <person name="Salamov A.A."/>
            <person name="Bradshaw R.E."/>
            <person name="Ciuffetti L."/>
            <person name="Hamelin R.C."/>
            <person name="Kema G.H.J."/>
            <person name="Lawrence C."/>
            <person name="Scott J.A."/>
            <person name="Spatafora J.W."/>
            <person name="Turgeon B.G."/>
            <person name="de Wit P.J.G.M."/>
            <person name="Zhong S."/>
            <person name="Goodwin S.B."/>
            <person name="Grigoriev I.V."/>
        </authorList>
    </citation>
    <scope>NUCLEOTIDE SEQUENCE [LARGE SCALE GENOMIC DNA]</scope>
    <source>
        <strain evidence="2 3">UAMH 10762</strain>
    </source>
</reference>
<dbReference type="KEGG" id="bcom:BAUCODRAFT_32413"/>
<dbReference type="AlphaFoldDB" id="M2MNW1"/>
<feature type="compositionally biased region" description="Low complexity" evidence="1">
    <location>
        <begin position="61"/>
        <end position="78"/>
    </location>
</feature>
<evidence type="ECO:0000256" key="1">
    <source>
        <dbReference type="SAM" id="MobiDB-lite"/>
    </source>
</evidence>
<keyword evidence="3" id="KW-1185">Reference proteome</keyword>
<gene>
    <name evidence="2" type="ORF">BAUCODRAFT_32413</name>
</gene>
<dbReference type="HOGENOM" id="CLU_2621655_0_0_1"/>
<dbReference type="OrthoDB" id="5388207at2759"/>
<evidence type="ECO:0000313" key="3">
    <source>
        <dbReference type="Proteomes" id="UP000011761"/>
    </source>
</evidence>
<organism evidence="2 3">
    <name type="scientific">Baudoinia panamericana (strain UAMH 10762)</name>
    <name type="common">Angels' share fungus</name>
    <name type="synonym">Baudoinia compniacensis (strain UAMH 10762)</name>
    <dbReference type="NCBI Taxonomy" id="717646"/>
    <lineage>
        <taxon>Eukaryota</taxon>
        <taxon>Fungi</taxon>
        <taxon>Dikarya</taxon>
        <taxon>Ascomycota</taxon>
        <taxon>Pezizomycotina</taxon>
        <taxon>Dothideomycetes</taxon>
        <taxon>Dothideomycetidae</taxon>
        <taxon>Mycosphaerellales</taxon>
        <taxon>Teratosphaeriaceae</taxon>
        <taxon>Baudoinia</taxon>
    </lineage>
</organism>
<accession>M2MNW1</accession>
<name>M2MNW1_BAUPA</name>
<protein>
    <submittedName>
        <fullName evidence="2">Uncharacterized protein</fullName>
    </submittedName>
</protein>
<evidence type="ECO:0000313" key="2">
    <source>
        <dbReference type="EMBL" id="EMC98381.1"/>
    </source>
</evidence>
<dbReference type="GeneID" id="19111773"/>
<proteinExistence type="predicted"/>
<dbReference type="RefSeq" id="XP_007674477.1">
    <property type="nucleotide sequence ID" value="XM_007676287.1"/>
</dbReference>
<dbReference type="EMBL" id="KB445553">
    <property type="protein sequence ID" value="EMC98381.1"/>
    <property type="molecule type" value="Genomic_DNA"/>
</dbReference>
<feature type="region of interest" description="Disordered" evidence="1">
    <location>
        <begin position="1"/>
        <end position="78"/>
    </location>
</feature>